<organism evidence="1 2">
    <name type="scientific">Microvirga lotononidis</name>
    <dbReference type="NCBI Taxonomy" id="864069"/>
    <lineage>
        <taxon>Bacteria</taxon>
        <taxon>Pseudomonadati</taxon>
        <taxon>Pseudomonadota</taxon>
        <taxon>Alphaproteobacteria</taxon>
        <taxon>Hyphomicrobiales</taxon>
        <taxon>Methylobacteriaceae</taxon>
        <taxon>Microvirga</taxon>
    </lineage>
</organism>
<dbReference type="EMBL" id="JH660647">
    <property type="protein sequence ID" value="EIM25942.1"/>
    <property type="molecule type" value="Genomic_DNA"/>
</dbReference>
<dbReference type="RefSeq" id="WP_009764629.1">
    <property type="nucleotide sequence ID" value="NZ_CP141048.1"/>
</dbReference>
<dbReference type="HOGENOM" id="CLU_2735555_0_0_5"/>
<evidence type="ECO:0000313" key="2">
    <source>
        <dbReference type="Proteomes" id="UP000003947"/>
    </source>
</evidence>
<gene>
    <name evidence="1" type="ORF">MicloDRAFT_00066710</name>
</gene>
<dbReference type="Proteomes" id="UP000003947">
    <property type="component" value="Unassembled WGS sequence"/>
</dbReference>
<name>I4YPQ0_9HYPH</name>
<keyword evidence="2" id="KW-1185">Reference proteome</keyword>
<reference evidence="1 2" key="1">
    <citation type="submission" date="2012-02" db="EMBL/GenBank/DDBJ databases">
        <title>Improved High-Quality Draft sequence of Microvirga sp. WSM3557.</title>
        <authorList>
            <consortium name="US DOE Joint Genome Institute"/>
            <person name="Lucas S."/>
            <person name="Han J."/>
            <person name="Lapidus A."/>
            <person name="Cheng J.-F."/>
            <person name="Goodwin L."/>
            <person name="Pitluck S."/>
            <person name="Peters L."/>
            <person name="Zhang X."/>
            <person name="Detter J.C."/>
            <person name="Han C."/>
            <person name="Tapia R."/>
            <person name="Land M."/>
            <person name="Hauser L."/>
            <person name="Kyrpides N."/>
            <person name="Ivanova N."/>
            <person name="Pagani I."/>
            <person name="Brau L."/>
            <person name="Yates R."/>
            <person name="O'Hara G."/>
            <person name="Rui T."/>
            <person name="Howieson J."/>
            <person name="Reeve W."/>
            <person name="Woyke T."/>
        </authorList>
    </citation>
    <scope>NUCLEOTIDE SEQUENCE [LARGE SCALE GENOMIC DNA]</scope>
    <source>
        <strain evidence="1 2">WSM3557</strain>
    </source>
</reference>
<protein>
    <submittedName>
        <fullName evidence="1">Uncharacterized protein</fullName>
    </submittedName>
</protein>
<evidence type="ECO:0000313" key="1">
    <source>
        <dbReference type="EMBL" id="EIM25942.1"/>
    </source>
</evidence>
<proteinExistence type="predicted"/>
<sequence length="71" mass="8062">MTIEDDPLLRRAEAALAEASRLRQALDEIREKTLHQVGEMLRIEAELDPILPHPPGEARAVRRLLAEELDL</sequence>
<accession>I4YPQ0</accession>
<dbReference type="AlphaFoldDB" id="I4YPQ0"/>